<dbReference type="SMART" id="SM00409">
    <property type="entry name" value="IG"/>
    <property type="match status" value="1"/>
</dbReference>
<protein>
    <recommendedName>
        <fullName evidence="5">Ig-like domain-containing protein</fullName>
    </recommendedName>
</protein>
<dbReference type="InterPro" id="IPR050199">
    <property type="entry name" value="IgHV"/>
</dbReference>
<evidence type="ECO:0000313" key="6">
    <source>
        <dbReference type="Ensembl" id="ENSAZOP00000013447.1"/>
    </source>
</evidence>
<evidence type="ECO:0000256" key="3">
    <source>
        <dbReference type="ARBA" id="ARBA00043265"/>
    </source>
</evidence>
<keyword evidence="1" id="KW-0391">Immunity</keyword>
<dbReference type="AlphaFoldDB" id="A0A8B9UVP7"/>
<evidence type="ECO:0000256" key="1">
    <source>
        <dbReference type="ARBA" id="ARBA00022859"/>
    </source>
</evidence>
<sequence>MNSLKAEDTATYYCTRRHGCTGCTGIDWIDGAAGLRAAETLDESGGGLVSPGGSLTLVCKGSGFTFSSYGMYWAPGKGLEYVAAINTDGTTYYASAVQGRFTISRSSWYSTATLQMDSLKAEDTATYYCAKGAYGAYGYTPDPIDVAAGDGSGRTATTTDNTRNELDSAGHPVWGKDNSCPRSSQHSTPRSGEK</sequence>
<dbReference type="PANTHER" id="PTHR23266">
    <property type="entry name" value="IMMUNOGLOBULIN HEAVY CHAIN"/>
    <property type="match status" value="1"/>
</dbReference>
<evidence type="ECO:0000256" key="4">
    <source>
        <dbReference type="SAM" id="MobiDB-lite"/>
    </source>
</evidence>
<organism evidence="6 7">
    <name type="scientific">Anas zonorhyncha</name>
    <name type="common">Eastern spot-billed duck</name>
    <dbReference type="NCBI Taxonomy" id="75864"/>
    <lineage>
        <taxon>Eukaryota</taxon>
        <taxon>Metazoa</taxon>
        <taxon>Chordata</taxon>
        <taxon>Craniata</taxon>
        <taxon>Vertebrata</taxon>
        <taxon>Euteleostomi</taxon>
        <taxon>Archelosauria</taxon>
        <taxon>Archosauria</taxon>
        <taxon>Dinosauria</taxon>
        <taxon>Saurischia</taxon>
        <taxon>Theropoda</taxon>
        <taxon>Coelurosauria</taxon>
        <taxon>Aves</taxon>
        <taxon>Neognathae</taxon>
        <taxon>Galloanserae</taxon>
        <taxon>Anseriformes</taxon>
        <taxon>Anatidae</taxon>
        <taxon>Anatinae</taxon>
        <taxon>Anas</taxon>
    </lineage>
</organism>
<evidence type="ECO:0000313" key="7">
    <source>
        <dbReference type="Proteomes" id="UP000694549"/>
    </source>
</evidence>
<dbReference type="InterPro" id="IPR013106">
    <property type="entry name" value="Ig_V-set"/>
</dbReference>
<dbReference type="GO" id="GO:0005576">
    <property type="term" value="C:extracellular region"/>
    <property type="evidence" value="ECO:0007669"/>
    <property type="project" value="UniProtKB-ARBA"/>
</dbReference>
<dbReference type="Proteomes" id="UP000694549">
    <property type="component" value="Unplaced"/>
</dbReference>
<keyword evidence="7" id="KW-1185">Reference proteome</keyword>
<feature type="region of interest" description="Disordered" evidence="4">
    <location>
        <begin position="150"/>
        <end position="194"/>
    </location>
</feature>
<dbReference type="InterPro" id="IPR036179">
    <property type="entry name" value="Ig-like_dom_sf"/>
</dbReference>
<keyword evidence="2" id="KW-1064">Adaptive immunity</keyword>
<proteinExistence type="predicted"/>
<reference evidence="6" key="1">
    <citation type="submission" date="2025-08" db="UniProtKB">
        <authorList>
            <consortium name="Ensembl"/>
        </authorList>
    </citation>
    <scope>IDENTIFICATION</scope>
</reference>
<evidence type="ECO:0000256" key="2">
    <source>
        <dbReference type="ARBA" id="ARBA00023130"/>
    </source>
</evidence>
<keyword evidence="3" id="KW-1280">Immunoglobulin</keyword>
<dbReference type="FunFam" id="2.60.40.10:FF:002198">
    <property type="entry name" value="Immunoglobulin heavy variable 5-2"/>
    <property type="match status" value="1"/>
</dbReference>
<dbReference type="Gene3D" id="2.60.40.10">
    <property type="entry name" value="Immunoglobulins"/>
    <property type="match status" value="1"/>
</dbReference>
<dbReference type="SMART" id="SM00406">
    <property type="entry name" value="IGv"/>
    <property type="match status" value="1"/>
</dbReference>
<feature type="domain" description="Ig-like" evidence="5">
    <location>
        <begin position="49"/>
        <end position="129"/>
    </location>
</feature>
<dbReference type="Ensembl" id="ENSAZOT00000014454.1">
    <property type="protein sequence ID" value="ENSAZOP00000013447.1"/>
    <property type="gene ID" value="ENSAZOG00000008623.1"/>
</dbReference>
<feature type="compositionally biased region" description="Polar residues" evidence="4">
    <location>
        <begin position="180"/>
        <end position="194"/>
    </location>
</feature>
<dbReference type="InterPro" id="IPR003599">
    <property type="entry name" value="Ig_sub"/>
</dbReference>
<reference evidence="6" key="2">
    <citation type="submission" date="2025-09" db="UniProtKB">
        <authorList>
            <consortium name="Ensembl"/>
        </authorList>
    </citation>
    <scope>IDENTIFICATION</scope>
</reference>
<dbReference type="GO" id="GO:0019814">
    <property type="term" value="C:immunoglobulin complex"/>
    <property type="evidence" value="ECO:0007669"/>
    <property type="project" value="UniProtKB-KW"/>
</dbReference>
<dbReference type="InterPro" id="IPR013783">
    <property type="entry name" value="Ig-like_fold"/>
</dbReference>
<dbReference type="GO" id="GO:0002250">
    <property type="term" value="P:adaptive immune response"/>
    <property type="evidence" value="ECO:0007669"/>
    <property type="project" value="UniProtKB-KW"/>
</dbReference>
<dbReference type="SUPFAM" id="SSF48726">
    <property type="entry name" value="Immunoglobulin"/>
    <property type="match status" value="2"/>
</dbReference>
<accession>A0A8B9UVP7</accession>
<evidence type="ECO:0000259" key="5">
    <source>
        <dbReference type="PROSITE" id="PS50835"/>
    </source>
</evidence>
<dbReference type="PROSITE" id="PS50835">
    <property type="entry name" value="IG_LIKE"/>
    <property type="match status" value="1"/>
</dbReference>
<dbReference type="Pfam" id="PF07686">
    <property type="entry name" value="V-set"/>
    <property type="match status" value="1"/>
</dbReference>
<name>A0A8B9UVP7_9AVES</name>
<dbReference type="InterPro" id="IPR007110">
    <property type="entry name" value="Ig-like_dom"/>
</dbReference>